<reference evidence="1 2" key="1">
    <citation type="submission" date="2022-01" db="EMBL/GenBank/DDBJ databases">
        <title>Alkalihalobacillus sp. EGI L200015, a novel bacterium isolated from a salt lake sediment.</title>
        <authorList>
            <person name="Gao L."/>
            <person name="Fang B.-Z."/>
            <person name="Li W.-J."/>
        </authorList>
    </citation>
    <scope>NUCLEOTIDE SEQUENCE [LARGE SCALE GENOMIC DNA]</scope>
    <source>
        <strain evidence="1 2">KCTC 12718</strain>
    </source>
</reference>
<proteinExistence type="predicted"/>
<dbReference type="Proteomes" id="UP001649381">
    <property type="component" value="Unassembled WGS sequence"/>
</dbReference>
<comment type="caution">
    <text evidence="1">The sequence shown here is derived from an EMBL/GenBank/DDBJ whole genome shotgun (WGS) entry which is preliminary data.</text>
</comment>
<name>A0ABS9H3W7_9BACL</name>
<evidence type="ECO:0000313" key="1">
    <source>
        <dbReference type="EMBL" id="MCF6139647.1"/>
    </source>
</evidence>
<dbReference type="RefSeq" id="WP_236339362.1">
    <property type="nucleotide sequence ID" value="NZ_JAKIJS010000007.1"/>
</dbReference>
<accession>A0ABS9H3W7</accession>
<sequence>MNGSFNEWNNLDQFLSTNTTQRYLKRCYDRLELSSSSDELSFNNSYSFIYYATHGKRHFDLCTHAPLELQPVLQYYGMVQLLKCCLLTVDPYYPSSTSLLAHGVTTRKRKKQNYLFLHDEIKVQRNGLFPYFSEQLFGIKQLEGDKFKMKDLLVRVPELNNLFNQMTGQSPLAKIYKDGTHFKVNVSILDALHMTEARFVQFLKQRFCDEEVAISFNDPFIMIDCKNQPDQLFYQTLDENWYCPLSREGFEPFHEVMVHYLLLYNLSMICRYETEWWGELFHTFSSNDFPFISRYLTISRKKVPYMLMQHLENQKKEDGT</sequence>
<dbReference type="Pfam" id="PF14175">
    <property type="entry name" value="YaaC"/>
    <property type="match status" value="1"/>
</dbReference>
<protein>
    <submittedName>
        <fullName evidence="1">YaaC family protein</fullName>
    </submittedName>
</protein>
<keyword evidence="2" id="KW-1185">Reference proteome</keyword>
<gene>
    <name evidence="1" type="ORF">L2716_18195</name>
</gene>
<organism evidence="1 2">
    <name type="scientific">Pseudalkalibacillus berkeleyi</name>
    <dbReference type="NCBI Taxonomy" id="1069813"/>
    <lineage>
        <taxon>Bacteria</taxon>
        <taxon>Bacillati</taxon>
        <taxon>Bacillota</taxon>
        <taxon>Bacilli</taxon>
        <taxon>Bacillales</taxon>
        <taxon>Fictibacillaceae</taxon>
        <taxon>Pseudalkalibacillus</taxon>
    </lineage>
</organism>
<evidence type="ECO:0000313" key="2">
    <source>
        <dbReference type="Proteomes" id="UP001649381"/>
    </source>
</evidence>
<dbReference type="EMBL" id="JAKIJS010000007">
    <property type="protein sequence ID" value="MCF6139647.1"/>
    <property type="molecule type" value="Genomic_DNA"/>
</dbReference>
<dbReference type="InterPro" id="IPR026988">
    <property type="entry name" value="YaaC-like"/>
</dbReference>